<evidence type="ECO:0000256" key="2">
    <source>
        <dbReference type="RuleBase" id="RU003616"/>
    </source>
</evidence>
<dbReference type="PANTHER" id="PTHR11527">
    <property type="entry name" value="HEAT-SHOCK PROTEIN 20 FAMILY MEMBER"/>
    <property type="match status" value="1"/>
</dbReference>
<evidence type="ECO:0000313" key="5">
    <source>
        <dbReference type="Proteomes" id="UP000177626"/>
    </source>
</evidence>
<comment type="similarity">
    <text evidence="1 2">Belongs to the small heat shock protein (HSP20) family.</text>
</comment>
<dbReference type="InterPro" id="IPR008978">
    <property type="entry name" value="HSP20-like_chaperone"/>
</dbReference>
<dbReference type="EMBL" id="MHKQ01000020">
    <property type="protein sequence ID" value="OGY93526.1"/>
    <property type="molecule type" value="Genomic_DNA"/>
</dbReference>
<sequence>MSLIPWSPLLDTFDSLEKGFSNFLPAMDVYEENDNVVVEATLAGIKPENVSINVHDDVLTLEGKRETSSEIEEKNYYRKEVRSGSFHRAVVLPVAVQADKAQADFENGLLKIILPKQEEARSKSIKINVNKK</sequence>
<dbReference type="Proteomes" id="UP000177626">
    <property type="component" value="Unassembled WGS sequence"/>
</dbReference>
<dbReference type="Pfam" id="PF00011">
    <property type="entry name" value="HSP20"/>
    <property type="match status" value="1"/>
</dbReference>
<comment type="caution">
    <text evidence="4">The sequence shown here is derived from an EMBL/GenBank/DDBJ whole genome shotgun (WGS) entry which is preliminary data.</text>
</comment>
<accession>A0A1G2BX68</accession>
<dbReference type="AlphaFoldDB" id="A0A1G2BX68"/>
<name>A0A1G2BX68_9BACT</name>
<organism evidence="4 5">
    <name type="scientific">Candidatus Komeilibacteria bacterium RIFOXYC1_FULL_37_11</name>
    <dbReference type="NCBI Taxonomy" id="1798555"/>
    <lineage>
        <taxon>Bacteria</taxon>
        <taxon>Candidatus Komeiliibacteriota</taxon>
    </lineage>
</organism>
<dbReference type="PROSITE" id="PS01031">
    <property type="entry name" value="SHSP"/>
    <property type="match status" value="1"/>
</dbReference>
<dbReference type="SUPFAM" id="SSF49764">
    <property type="entry name" value="HSP20-like chaperones"/>
    <property type="match status" value="1"/>
</dbReference>
<dbReference type="CDD" id="cd06464">
    <property type="entry name" value="ACD_sHsps-like"/>
    <property type="match status" value="1"/>
</dbReference>
<proteinExistence type="inferred from homology"/>
<feature type="domain" description="SHSP" evidence="3">
    <location>
        <begin position="18"/>
        <end position="130"/>
    </location>
</feature>
<dbReference type="Gene3D" id="2.60.40.790">
    <property type="match status" value="1"/>
</dbReference>
<evidence type="ECO:0000313" key="4">
    <source>
        <dbReference type="EMBL" id="OGY93526.1"/>
    </source>
</evidence>
<protein>
    <recommendedName>
        <fullName evidence="3">SHSP domain-containing protein</fullName>
    </recommendedName>
</protein>
<reference evidence="4 5" key="1">
    <citation type="journal article" date="2016" name="Nat. Commun.">
        <title>Thousands of microbial genomes shed light on interconnected biogeochemical processes in an aquifer system.</title>
        <authorList>
            <person name="Anantharaman K."/>
            <person name="Brown C.T."/>
            <person name="Hug L.A."/>
            <person name="Sharon I."/>
            <person name="Castelle C.J."/>
            <person name="Probst A.J."/>
            <person name="Thomas B.C."/>
            <person name="Singh A."/>
            <person name="Wilkins M.J."/>
            <person name="Karaoz U."/>
            <person name="Brodie E.L."/>
            <person name="Williams K.H."/>
            <person name="Hubbard S.S."/>
            <person name="Banfield J.F."/>
        </authorList>
    </citation>
    <scope>NUCLEOTIDE SEQUENCE [LARGE SCALE GENOMIC DNA]</scope>
</reference>
<evidence type="ECO:0000256" key="1">
    <source>
        <dbReference type="PROSITE-ProRule" id="PRU00285"/>
    </source>
</evidence>
<evidence type="ECO:0000259" key="3">
    <source>
        <dbReference type="PROSITE" id="PS01031"/>
    </source>
</evidence>
<dbReference type="InterPro" id="IPR031107">
    <property type="entry name" value="Small_HSP"/>
</dbReference>
<dbReference type="InterPro" id="IPR002068">
    <property type="entry name" value="A-crystallin/Hsp20_dom"/>
</dbReference>
<gene>
    <name evidence="4" type="ORF">A2406_02750</name>
</gene>